<organism evidence="1 2">
    <name type="scientific">Lindgomyces ingoldianus</name>
    <dbReference type="NCBI Taxonomy" id="673940"/>
    <lineage>
        <taxon>Eukaryota</taxon>
        <taxon>Fungi</taxon>
        <taxon>Dikarya</taxon>
        <taxon>Ascomycota</taxon>
        <taxon>Pezizomycotina</taxon>
        <taxon>Dothideomycetes</taxon>
        <taxon>Pleosporomycetidae</taxon>
        <taxon>Pleosporales</taxon>
        <taxon>Lindgomycetaceae</taxon>
        <taxon>Lindgomyces</taxon>
    </lineage>
</organism>
<name>A0ACB6R967_9PLEO</name>
<reference evidence="1" key="1">
    <citation type="journal article" date="2020" name="Stud. Mycol.">
        <title>101 Dothideomycetes genomes: a test case for predicting lifestyles and emergence of pathogens.</title>
        <authorList>
            <person name="Haridas S."/>
            <person name="Albert R."/>
            <person name="Binder M."/>
            <person name="Bloem J."/>
            <person name="Labutti K."/>
            <person name="Salamov A."/>
            <person name="Andreopoulos B."/>
            <person name="Baker S."/>
            <person name="Barry K."/>
            <person name="Bills G."/>
            <person name="Bluhm B."/>
            <person name="Cannon C."/>
            <person name="Castanera R."/>
            <person name="Culley D."/>
            <person name="Daum C."/>
            <person name="Ezra D."/>
            <person name="Gonzalez J."/>
            <person name="Henrissat B."/>
            <person name="Kuo A."/>
            <person name="Liang C."/>
            <person name="Lipzen A."/>
            <person name="Lutzoni F."/>
            <person name="Magnuson J."/>
            <person name="Mondo S."/>
            <person name="Nolan M."/>
            <person name="Ohm R."/>
            <person name="Pangilinan J."/>
            <person name="Park H.-J."/>
            <person name="Ramirez L."/>
            <person name="Alfaro M."/>
            <person name="Sun H."/>
            <person name="Tritt A."/>
            <person name="Yoshinaga Y."/>
            <person name="Zwiers L.-H."/>
            <person name="Turgeon B."/>
            <person name="Goodwin S."/>
            <person name="Spatafora J."/>
            <person name="Crous P."/>
            <person name="Grigoriev I."/>
        </authorList>
    </citation>
    <scope>NUCLEOTIDE SEQUENCE</scope>
    <source>
        <strain evidence="1">ATCC 200398</strain>
    </source>
</reference>
<dbReference type="EMBL" id="MU003497">
    <property type="protein sequence ID" value="KAF2475011.1"/>
    <property type="molecule type" value="Genomic_DNA"/>
</dbReference>
<gene>
    <name evidence="1" type="ORF">BDR25DRAFT_384506</name>
</gene>
<protein>
    <submittedName>
        <fullName evidence="1">Uncharacterized protein</fullName>
    </submittedName>
</protein>
<comment type="caution">
    <text evidence="1">The sequence shown here is derived from an EMBL/GenBank/DDBJ whole genome shotgun (WGS) entry which is preliminary data.</text>
</comment>
<evidence type="ECO:0000313" key="1">
    <source>
        <dbReference type="EMBL" id="KAF2475011.1"/>
    </source>
</evidence>
<sequence>MMVLGISWHSGRIMIHNPSLDSDEACDQFMIDLRKEIRTAVAGVTTVDLDSHVLGISSETFRGGKEDVVTGAQACGAAIGKNGREEDWGYYSLPNAKPVAKIKPETLKEAFLKVNRADVEALVQAGTNLFCAKVTAEMEVELEKPIVAINAARQYGTHTGRTVSRTRPRDLGARWRSTRSG</sequence>
<evidence type="ECO:0000313" key="2">
    <source>
        <dbReference type="Proteomes" id="UP000799755"/>
    </source>
</evidence>
<keyword evidence="2" id="KW-1185">Reference proteome</keyword>
<dbReference type="Proteomes" id="UP000799755">
    <property type="component" value="Unassembled WGS sequence"/>
</dbReference>
<proteinExistence type="predicted"/>
<accession>A0ACB6R967</accession>